<dbReference type="RefSeq" id="WP_060803648.1">
    <property type="nucleotide sequence ID" value="NZ_CACRUO010000020.1"/>
</dbReference>
<keyword evidence="6" id="KW-0228">DNA excision</keyword>
<accession>A0A6N2ZXP2</accession>
<dbReference type="PROSITE" id="PS50893">
    <property type="entry name" value="ABC_TRANSPORTER_2"/>
    <property type="match status" value="2"/>
</dbReference>
<dbReference type="GO" id="GO:0005524">
    <property type="term" value="F:ATP binding"/>
    <property type="evidence" value="ECO:0007669"/>
    <property type="project" value="UniProtKB-KW"/>
</dbReference>
<dbReference type="GeneID" id="77330905"/>
<evidence type="ECO:0000313" key="15">
    <source>
        <dbReference type="EMBL" id="VYT81342.1"/>
    </source>
</evidence>
<organism evidence="15">
    <name type="scientific">Staphylococcus simulans</name>
    <dbReference type="NCBI Taxonomy" id="1286"/>
    <lineage>
        <taxon>Bacteria</taxon>
        <taxon>Bacillati</taxon>
        <taxon>Bacillota</taxon>
        <taxon>Bacilli</taxon>
        <taxon>Bacillales</taxon>
        <taxon>Staphylococcaceae</taxon>
        <taxon>Staphylococcus</taxon>
    </lineage>
</organism>
<sequence>MKQDYIRVKGATQNNLKSIDVDIPKHFITVFTGRSGSGKSSLVFNTLAAESEHLLNETYSSYIQFHLNQQPRPSVDHIDHLPVAMTISQQRYNGNSRSTVGTISDIYASVRLLWSRIGTPFVGYSDVFSFNSPSGMCKECEGLGYIESINLDELLDWDKSLNEGAIDFPSFGPDKERGKAYRDSGLFDNDKKLKDFTKEELDLFLYQQPTKLKNPPKEWRKTAKYVGLIPRFSRIFLGDKTFAKKRYARHLKHVVTTKTCPVCEGQRLNQKVLSCKINGYNISDFTKMTIKENLAFLDQLNQPTAEFIIAPLRKQLEALDFIGLSYLTLDRVTTTLSGGEAQRLKLIRHLNSPLSDLVYIIDEPSVGLHPEDIQKINIILQSLKEKGNTVLIVEHDPDVIKEADYVIDMGPGSGKNGGEITFEGDYPALLESDTATGHALRKPHHLKNDVRQPAGYFHLGPITENNLKDVTVDLPKQVMTVMTGVAGSGKSTLVKKGFEDNEHTIFVDQKAVQGSSRSNLLTYLGVFDQVRKFFSQQTGLSKAMFSYNSKGACPNCGGKGYIKTELAFMADFSQTCEVCHGKRYKPEVLEATVNGYNIADVLNLTVDEGLEFFKGHQEIEDALESLSQTGLNYMALGQPLDTLSGGEIQRVKLSQHLVEPTTDYVYIFDEPTTGLHEEDIPLLLNRFNDLIEAGNTVILIEHNLSMMCEADWLIDVGPGPGLEGGQILFSGLPKDFLQTDTLTAKHLKRYTQA</sequence>
<dbReference type="AlphaFoldDB" id="A0A6N2ZXP2"/>
<comment type="subcellular location">
    <subcellularLocation>
        <location evidence="1">Cytoplasm</location>
    </subcellularLocation>
</comment>
<keyword evidence="10" id="KW-0234">DNA repair</keyword>
<evidence type="ECO:0000256" key="7">
    <source>
        <dbReference type="ARBA" id="ARBA00022840"/>
    </source>
</evidence>
<evidence type="ECO:0000256" key="4">
    <source>
        <dbReference type="ARBA" id="ARBA00022741"/>
    </source>
</evidence>
<evidence type="ECO:0000256" key="11">
    <source>
        <dbReference type="ARBA" id="ARBA00038000"/>
    </source>
</evidence>
<dbReference type="GO" id="GO:0005737">
    <property type="term" value="C:cytoplasm"/>
    <property type="evidence" value="ECO:0007669"/>
    <property type="project" value="UniProtKB-SubCell"/>
</dbReference>
<reference evidence="15" key="1">
    <citation type="submission" date="2019-11" db="EMBL/GenBank/DDBJ databases">
        <authorList>
            <person name="Feng L."/>
        </authorList>
    </citation>
    <scope>NUCLEOTIDE SEQUENCE</scope>
    <source>
        <strain evidence="15">SsimulansLFYP27</strain>
    </source>
</reference>
<evidence type="ECO:0000256" key="9">
    <source>
        <dbReference type="ARBA" id="ARBA00023125"/>
    </source>
</evidence>
<evidence type="ECO:0000256" key="6">
    <source>
        <dbReference type="ARBA" id="ARBA00022769"/>
    </source>
</evidence>
<feature type="domain" description="ABC transporter" evidence="14">
    <location>
        <begin position="1"/>
        <end position="436"/>
    </location>
</feature>
<proteinExistence type="inferred from homology"/>
<evidence type="ECO:0000256" key="10">
    <source>
        <dbReference type="ARBA" id="ARBA00023204"/>
    </source>
</evidence>
<keyword evidence="9" id="KW-0238">DNA-binding</keyword>
<dbReference type="CDD" id="cd03270">
    <property type="entry name" value="ABC_UvrA_I"/>
    <property type="match status" value="1"/>
</dbReference>
<keyword evidence="4" id="KW-0547">Nucleotide-binding</keyword>
<evidence type="ECO:0000256" key="5">
    <source>
        <dbReference type="ARBA" id="ARBA00022763"/>
    </source>
</evidence>
<dbReference type="GO" id="GO:0006281">
    <property type="term" value="P:DNA repair"/>
    <property type="evidence" value="ECO:0007669"/>
    <property type="project" value="UniProtKB-KW"/>
</dbReference>
<dbReference type="PANTHER" id="PTHR43152">
    <property type="entry name" value="UVRABC SYSTEM PROTEIN A"/>
    <property type="match status" value="1"/>
</dbReference>
<dbReference type="GO" id="GO:0004518">
    <property type="term" value="F:nuclease activity"/>
    <property type="evidence" value="ECO:0007669"/>
    <property type="project" value="UniProtKB-KW"/>
</dbReference>
<dbReference type="SUPFAM" id="SSF52540">
    <property type="entry name" value="P-loop containing nucleoside triphosphate hydrolases"/>
    <property type="match status" value="3"/>
</dbReference>
<evidence type="ECO:0000256" key="13">
    <source>
        <dbReference type="ARBA" id="ARBA00042156"/>
    </source>
</evidence>
<evidence type="ECO:0000256" key="1">
    <source>
        <dbReference type="ARBA" id="ARBA00004496"/>
    </source>
</evidence>
<evidence type="ECO:0000259" key="14">
    <source>
        <dbReference type="PROSITE" id="PS50893"/>
    </source>
</evidence>
<dbReference type="InterPro" id="IPR027417">
    <property type="entry name" value="P-loop_NTPase"/>
</dbReference>
<dbReference type="Gene3D" id="3.40.50.300">
    <property type="entry name" value="P-loop containing nucleotide triphosphate hydrolases"/>
    <property type="match status" value="2"/>
</dbReference>
<gene>
    <name evidence="15" type="primary">uvrA_1</name>
    <name evidence="15" type="ORF">SSLFYP27_00701</name>
</gene>
<dbReference type="EMBL" id="CACRUO010000020">
    <property type="protein sequence ID" value="VYT81342.1"/>
    <property type="molecule type" value="Genomic_DNA"/>
</dbReference>
<keyword evidence="8" id="KW-0267">Excision nuclease</keyword>
<dbReference type="GO" id="GO:0016887">
    <property type="term" value="F:ATP hydrolysis activity"/>
    <property type="evidence" value="ECO:0007669"/>
    <property type="project" value="InterPro"/>
</dbReference>
<dbReference type="Pfam" id="PF00005">
    <property type="entry name" value="ABC_tran"/>
    <property type="match status" value="1"/>
</dbReference>
<name>A0A6N2ZXP2_STASI</name>
<keyword evidence="3" id="KW-0677">Repeat</keyword>
<protein>
    <recommendedName>
        <fullName evidence="12">UvrABC system protein A</fullName>
    </recommendedName>
    <alternativeName>
        <fullName evidence="13">Excinuclease ABC subunit A</fullName>
    </alternativeName>
</protein>
<evidence type="ECO:0000256" key="2">
    <source>
        <dbReference type="ARBA" id="ARBA00022490"/>
    </source>
</evidence>
<dbReference type="PANTHER" id="PTHR43152:SF3">
    <property type="entry name" value="UVRABC SYSTEM PROTEIN A"/>
    <property type="match status" value="1"/>
</dbReference>
<keyword evidence="7" id="KW-0067">ATP-binding</keyword>
<comment type="similarity">
    <text evidence="11">Belongs to the ABC transporter superfamily. UvrA family.</text>
</comment>
<dbReference type="Gene3D" id="1.10.8.280">
    <property type="entry name" value="ABC transporter ATPase domain-like"/>
    <property type="match status" value="1"/>
</dbReference>
<dbReference type="Gene3D" id="1.20.1580.10">
    <property type="entry name" value="ABC transporter ATPase like domain"/>
    <property type="match status" value="2"/>
</dbReference>
<keyword evidence="5" id="KW-0227">DNA damage</keyword>
<evidence type="ECO:0000256" key="3">
    <source>
        <dbReference type="ARBA" id="ARBA00022737"/>
    </source>
</evidence>
<feature type="domain" description="ABC transporter" evidence="14">
    <location>
        <begin position="450"/>
        <end position="749"/>
    </location>
</feature>
<keyword evidence="2" id="KW-0963">Cytoplasm</keyword>
<evidence type="ECO:0000256" key="12">
    <source>
        <dbReference type="ARBA" id="ARBA00039316"/>
    </source>
</evidence>
<dbReference type="InterPro" id="IPR003439">
    <property type="entry name" value="ABC_transporter-like_ATP-bd"/>
</dbReference>
<dbReference type="GO" id="GO:0003677">
    <property type="term" value="F:DNA binding"/>
    <property type="evidence" value="ECO:0007669"/>
    <property type="project" value="UniProtKB-KW"/>
</dbReference>
<evidence type="ECO:0000256" key="8">
    <source>
        <dbReference type="ARBA" id="ARBA00022881"/>
    </source>
</evidence>